<feature type="compositionally biased region" description="Polar residues" evidence="1">
    <location>
        <begin position="65"/>
        <end position="82"/>
    </location>
</feature>
<name>A0AAV2H2I9_LYMST</name>
<feature type="compositionally biased region" description="Basic and acidic residues" evidence="1">
    <location>
        <begin position="84"/>
        <end position="93"/>
    </location>
</feature>
<dbReference type="AlphaFoldDB" id="A0AAV2H2I9"/>
<accession>A0AAV2H2I9</accession>
<comment type="caution">
    <text evidence="2">The sequence shown here is derived from an EMBL/GenBank/DDBJ whole genome shotgun (WGS) entry which is preliminary data.</text>
</comment>
<dbReference type="EMBL" id="CAXITT010000023">
    <property type="protein sequence ID" value="CAL1527877.1"/>
    <property type="molecule type" value="Genomic_DNA"/>
</dbReference>
<dbReference type="Proteomes" id="UP001497497">
    <property type="component" value="Unassembled WGS sequence"/>
</dbReference>
<evidence type="ECO:0000313" key="2">
    <source>
        <dbReference type="EMBL" id="CAL1527877.1"/>
    </source>
</evidence>
<feature type="region of interest" description="Disordered" evidence="1">
    <location>
        <begin position="32"/>
        <end position="131"/>
    </location>
</feature>
<feature type="non-terminal residue" evidence="2">
    <location>
        <position position="367"/>
    </location>
</feature>
<gene>
    <name evidence="2" type="ORF">GSLYS_00002047001</name>
</gene>
<evidence type="ECO:0000313" key="3">
    <source>
        <dbReference type="Proteomes" id="UP001497497"/>
    </source>
</evidence>
<organism evidence="2 3">
    <name type="scientific">Lymnaea stagnalis</name>
    <name type="common">Great pond snail</name>
    <name type="synonym">Helix stagnalis</name>
    <dbReference type="NCBI Taxonomy" id="6523"/>
    <lineage>
        <taxon>Eukaryota</taxon>
        <taxon>Metazoa</taxon>
        <taxon>Spiralia</taxon>
        <taxon>Lophotrochozoa</taxon>
        <taxon>Mollusca</taxon>
        <taxon>Gastropoda</taxon>
        <taxon>Heterobranchia</taxon>
        <taxon>Euthyneura</taxon>
        <taxon>Panpulmonata</taxon>
        <taxon>Hygrophila</taxon>
        <taxon>Lymnaeoidea</taxon>
        <taxon>Lymnaeidae</taxon>
        <taxon>Lymnaea</taxon>
    </lineage>
</organism>
<reference evidence="2 3" key="1">
    <citation type="submission" date="2024-04" db="EMBL/GenBank/DDBJ databases">
        <authorList>
            <consortium name="Genoscope - CEA"/>
            <person name="William W."/>
        </authorList>
    </citation>
    <scope>NUCLEOTIDE SEQUENCE [LARGE SCALE GENOMIC DNA]</scope>
</reference>
<feature type="region of interest" description="Disordered" evidence="1">
    <location>
        <begin position="301"/>
        <end position="344"/>
    </location>
</feature>
<protein>
    <submittedName>
        <fullName evidence="2">Uncharacterized protein</fullName>
    </submittedName>
</protein>
<evidence type="ECO:0000256" key="1">
    <source>
        <dbReference type="SAM" id="MobiDB-lite"/>
    </source>
</evidence>
<keyword evidence="3" id="KW-1185">Reference proteome</keyword>
<proteinExistence type="predicted"/>
<feature type="compositionally biased region" description="Polar residues" evidence="1">
    <location>
        <begin position="313"/>
        <end position="340"/>
    </location>
</feature>
<sequence length="367" mass="39770">MTLKCPDVGQALSMPGLVGKDATTSQTIAVGSARVHRRSASPVSGPVQGSMPSDHREMQGVVAVESTTTTVPAEMSSSNPATYRSERVDKRYPNEGLTSAYSTDSDDLDDSASSYDRHSENSMGGSEDAFPLTDSHVGYGAAVRDEQEVDTFRGVDENDNCDSQVLYQKCLTKNDCFISECAGQLTGCNQRDKRSVDTAVTHCEFIDVNSPSPIVKSPNSVPQKTNCKDERSDQMYLRKENLSQEKTMHKEDGETKCSSDCNQITKQKLDMCKVSDTNGSLVSTVPTASDNEVLCDGSKHLTPADQPPPQGVCNATGNDTGGINNQRQRSLGPEPSQSVSKCKPTKHLLRSKSYPLVAERILFTPIR</sequence>